<sequence length="294" mass="34403">MRVRARLASLENHIHLLQEEGRWRKKDFEEELDKAVKAQFEVFILQKFLQDMEEKNYSLLIECQKHAEASKLTEKLISELESENLEQQVEAELLLDEIETLRMGIFQVFKALEICPDNGCEYTRMISNKLWVENSVLQTLLGQLKLEGLEIESEKKILEQELKTMTTLLAIEQNEKHELLEMNRQLRSEVSKGYQQVSILEAEMESLCVKQGDLQRDYLELQEEYSKALEENRSLFKKISDLKEEKCMVEDENNVILLETLAFSYLSVIFKSYGTEKAVELNIVSGDLRNLQWG</sequence>
<dbReference type="EMBL" id="CM018031">
    <property type="protein sequence ID" value="KAA8548672.1"/>
    <property type="molecule type" value="Genomic_DNA"/>
</dbReference>
<organism evidence="2 3">
    <name type="scientific">Nyssa sinensis</name>
    <dbReference type="NCBI Taxonomy" id="561372"/>
    <lineage>
        <taxon>Eukaryota</taxon>
        <taxon>Viridiplantae</taxon>
        <taxon>Streptophyta</taxon>
        <taxon>Embryophyta</taxon>
        <taxon>Tracheophyta</taxon>
        <taxon>Spermatophyta</taxon>
        <taxon>Magnoliopsida</taxon>
        <taxon>eudicotyledons</taxon>
        <taxon>Gunneridae</taxon>
        <taxon>Pentapetalae</taxon>
        <taxon>asterids</taxon>
        <taxon>Cornales</taxon>
        <taxon>Nyssaceae</taxon>
        <taxon>Nyssa</taxon>
    </lineage>
</organism>
<evidence type="ECO:0000256" key="1">
    <source>
        <dbReference type="SAM" id="Coils"/>
    </source>
</evidence>
<dbReference type="InterPro" id="IPR051861">
    <property type="entry name" value="NET_actin-binding_domain"/>
</dbReference>
<gene>
    <name evidence="2" type="ORF">F0562_000356</name>
</gene>
<name>A0A5J5C439_9ASTE</name>
<dbReference type="OrthoDB" id="10255522at2759"/>
<keyword evidence="1" id="KW-0175">Coiled coil</keyword>
<dbReference type="AlphaFoldDB" id="A0A5J5C439"/>
<keyword evidence="3" id="KW-1185">Reference proteome</keyword>
<dbReference type="Proteomes" id="UP000325577">
    <property type="component" value="Linkage Group LG0"/>
</dbReference>
<evidence type="ECO:0000313" key="2">
    <source>
        <dbReference type="EMBL" id="KAA8548672.1"/>
    </source>
</evidence>
<dbReference type="PANTHER" id="PTHR32258:SF6">
    <property type="entry name" value="PROTEIN NETWORKED 1A"/>
    <property type="match status" value="1"/>
</dbReference>
<reference evidence="2 3" key="1">
    <citation type="submission" date="2019-09" db="EMBL/GenBank/DDBJ databases">
        <title>A chromosome-level genome assembly of the Chinese tupelo Nyssa sinensis.</title>
        <authorList>
            <person name="Yang X."/>
            <person name="Kang M."/>
            <person name="Yang Y."/>
            <person name="Xiong H."/>
            <person name="Wang M."/>
            <person name="Zhang Z."/>
            <person name="Wang Z."/>
            <person name="Wu H."/>
            <person name="Ma T."/>
            <person name="Liu J."/>
            <person name="Xi Z."/>
        </authorList>
    </citation>
    <scope>NUCLEOTIDE SEQUENCE [LARGE SCALE GENOMIC DNA]</scope>
    <source>
        <strain evidence="2">J267</strain>
        <tissue evidence="2">Leaf</tissue>
    </source>
</reference>
<dbReference type="GO" id="GO:0005886">
    <property type="term" value="C:plasma membrane"/>
    <property type="evidence" value="ECO:0007669"/>
    <property type="project" value="TreeGrafter"/>
</dbReference>
<dbReference type="GO" id="GO:0051015">
    <property type="term" value="F:actin filament binding"/>
    <property type="evidence" value="ECO:0007669"/>
    <property type="project" value="TreeGrafter"/>
</dbReference>
<protein>
    <submittedName>
        <fullName evidence="2">Uncharacterized protein</fullName>
    </submittedName>
</protein>
<feature type="coiled-coil region" evidence="1">
    <location>
        <begin position="141"/>
        <end position="245"/>
    </location>
</feature>
<dbReference type="PANTHER" id="PTHR32258">
    <property type="entry name" value="PROTEIN NETWORKED 4A"/>
    <property type="match status" value="1"/>
</dbReference>
<accession>A0A5J5C439</accession>
<proteinExistence type="predicted"/>
<evidence type="ECO:0000313" key="3">
    <source>
        <dbReference type="Proteomes" id="UP000325577"/>
    </source>
</evidence>